<proteinExistence type="predicted"/>
<keyword evidence="4" id="KW-1185">Reference proteome</keyword>
<evidence type="ECO:0000256" key="1">
    <source>
        <dbReference type="ARBA" id="ARBA00023002"/>
    </source>
</evidence>
<dbReference type="AlphaFoldDB" id="A0A8H6RYJ3"/>
<dbReference type="Gene3D" id="3.20.20.100">
    <property type="entry name" value="NADP-dependent oxidoreductase domain"/>
    <property type="match status" value="1"/>
</dbReference>
<dbReference type="RefSeq" id="XP_037213319.1">
    <property type="nucleotide sequence ID" value="XM_037370318.1"/>
</dbReference>
<dbReference type="InterPro" id="IPR023210">
    <property type="entry name" value="NADP_OxRdtase_dom"/>
</dbReference>
<comment type="caution">
    <text evidence="3">The sequence shown here is derived from an EMBL/GenBank/DDBJ whole genome shotgun (WGS) entry which is preliminary data.</text>
</comment>
<evidence type="ECO:0000313" key="4">
    <source>
        <dbReference type="Proteomes" id="UP000636479"/>
    </source>
</evidence>
<dbReference type="CDD" id="cd19077">
    <property type="entry name" value="AKR_AKR8A1-2"/>
    <property type="match status" value="1"/>
</dbReference>
<dbReference type="GeneID" id="59352834"/>
<dbReference type="GO" id="GO:0005737">
    <property type="term" value="C:cytoplasm"/>
    <property type="evidence" value="ECO:0007669"/>
    <property type="project" value="TreeGrafter"/>
</dbReference>
<dbReference type="OrthoDB" id="37537at2759"/>
<evidence type="ECO:0000313" key="3">
    <source>
        <dbReference type="EMBL" id="KAF7289288.1"/>
    </source>
</evidence>
<feature type="domain" description="NADP-dependent oxidoreductase" evidence="2">
    <location>
        <begin position="18"/>
        <end position="318"/>
    </location>
</feature>
<evidence type="ECO:0000259" key="2">
    <source>
        <dbReference type="Pfam" id="PF00248"/>
    </source>
</evidence>
<protein>
    <submittedName>
        <fullName evidence="3">Aldo-ket-red domain-containing protein</fullName>
    </submittedName>
</protein>
<dbReference type="SUPFAM" id="SSF51430">
    <property type="entry name" value="NAD(P)-linked oxidoreductase"/>
    <property type="match status" value="1"/>
</dbReference>
<dbReference type="InterPro" id="IPR050791">
    <property type="entry name" value="Aldo-Keto_reductase"/>
</dbReference>
<dbReference type="Proteomes" id="UP000636479">
    <property type="component" value="Unassembled WGS sequence"/>
</dbReference>
<reference evidence="3" key="1">
    <citation type="submission" date="2020-05" db="EMBL/GenBank/DDBJ databases">
        <title>Mycena genomes resolve the evolution of fungal bioluminescence.</title>
        <authorList>
            <person name="Tsai I.J."/>
        </authorList>
    </citation>
    <scope>NUCLEOTIDE SEQUENCE</scope>
    <source>
        <strain evidence="3">171206Taipei</strain>
    </source>
</reference>
<dbReference type="InterPro" id="IPR036812">
    <property type="entry name" value="NAD(P)_OxRdtase_dom_sf"/>
</dbReference>
<sequence>MKTVQLGGTASDVKVAQIAHGLMHMTWNPLPTPDEQCFEAIKAGIDALPEGTKMVLNSAEFYGAGMGTGNLEMLSRFFAKYPQYVDKTFLMVKGGFNPKTFGPDSSPDFLRNSVDICQRALGSQKKIDAYQPARVDSRFPIEDTMKVLVELKNQGKFGHIGLSECSAATMRKAHAVHPLVAVEIEISLFSYEEETGKVIAAANELGVAVLGYSPLGQGVLGGSLKSSADLPTGDLRHQLARYKEEELKHNLLIVEELTGFAKTKGITVGQLCIAWVGALSPRIIPLPGSSKATRTLENLAVSKIELSKEDIQKIDGIVAKHGVKGARGFGGPPEKSHLWG</sequence>
<dbReference type="PANTHER" id="PTHR43625:SF78">
    <property type="entry name" value="PYRIDOXAL REDUCTASE-RELATED"/>
    <property type="match status" value="1"/>
</dbReference>
<dbReference type="EMBL" id="JACAZF010000017">
    <property type="protein sequence ID" value="KAF7289288.1"/>
    <property type="molecule type" value="Genomic_DNA"/>
</dbReference>
<organism evidence="3 4">
    <name type="scientific">Mycena indigotica</name>
    <dbReference type="NCBI Taxonomy" id="2126181"/>
    <lineage>
        <taxon>Eukaryota</taxon>
        <taxon>Fungi</taxon>
        <taxon>Dikarya</taxon>
        <taxon>Basidiomycota</taxon>
        <taxon>Agaricomycotina</taxon>
        <taxon>Agaricomycetes</taxon>
        <taxon>Agaricomycetidae</taxon>
        <taxon>Agaricales</taxon>
        <taxon>Marasmiineae</taxon>
        <taxon>Mycenaceae</taxon>
        <taxon>Mycena</taxon>
    </lineage>
</organism>
<gene>
    <name evidence="3" type="ORF">MIND_01390400</name>
</gene>
<dbReference type="GO" id="GO:0016491">
    <property type="term" value="F:oxidoreductase activity"/>
    <property type="evidence" value="ECO:0007669"/>
    <property type="project" value="UniProtKB-KW"/>
</dbReference>
<name>A0A8H6RYJ3_9AGAR</name>
<accession>A0A8H6RYJ3</accession>
<keyword evidence="1" id="KW-0560">Oxidoreductase</keyword>
<dbReference type="PANTHER" id="PTHR43625">
    <property type="entry name" value="AFLATOXIN B1 ALDEHYDE REDUCTASE"/>
    <property type="match status" value="1"/>
</dbReference>
<dbReference type="Pfam" id="PF00248">
    <property type="entry name" value="Aldo_ket_red"/>
    <property type="match status" value="1"/>
</dbReference>